<accession>A0A0N8SL82</accession>
<dbReference type="PANTHER" id="PTHR34319:SF6">
    <property type="entry name" value="MAJOR EXPORTED PROTEIN"/>
    <property type="match status" value="1"/>
</dbReference>
<evidence type="ECO:0000313" key="1">
    <source>
        <dbReference type="EMBL" id="KPY37264.1"/>
    </source>
</evidence>
<protein>
    <submittedName>
        <fullName evidence="1">Secreted protein Hcp</fullName>
    </submittedName>
</protein>
<dbReference type="PATRIC" id="fig|251707.3.peg.4336"/>
<dbReference type="InterPro" id="IPR036624">
    <property type="entry name" value="Hcp1-lik_sf"/>
</dbReference>
<dbReference type="InterPro" id="IPR052947">
    <property type="entry name" value="T6SS_Hcp1_domain"/>
</dbReference>
<comment type="caution">
    <text evidence="1">The sequence shown here is derived from an EMBL/GenBank/DDBJ whole genome shotgun (WGS) entry which is preliminary data.</text>
</comment>
<dbReference type="GeneID" id="47766935"/>
<dbReference type="Proteomes" id="UP000050562">
    <property type="component" value="Unassembled WGS sequence"/>
</dbReference>
<dbReference type="Pfam" id="PF05638">
    <property type="entry name" value="T6SS_HCP"/>
    <property type="match status" value="1"/>
</dbReference>
<evidence type="ECO:0000313" key="2">
    <source>
        <dbReference type="Proteomes" id="UP000050562"/>
    </source>
</evidence>
<reference evidence="1 2" key="1">
    <citation type="submission" date="2015-09" db="EMBL/GenBank/DDBJ databases">
        <title>Genome announcement of multiple Pseudomonas syringae strains.</title>
        <authorList>
            <person name="Thakur S."/>
            <person name="Wang P.W."/>
            <person name="Gong Y."/>
            <person name="Weir B.S."/>
            <person name="Guttman D.S."/>
        </authorList>
    </citation>
    <scope>NUCLEOTIDE SEQUENCE [LARGE SCALE GENOMIC DNA]</scope>
    <source>
        <strain evidence="1 2">ICMP3956</strain>
    </source>
</reference>
<proteinExistence type="predicted"/>
<sequence length="172" mass="19057">MATPAYMSITGTKQGLITAGAFTADSVGNTYQEGHEDQVMVQGFSHEVIIPRDPQSGQPTGQRVHKPVKITKVFDKSSPLLLAALTSGERLTEITIQWYRTSAAGTQEHYFTTKLEDAIIVDIKDYMHNCQDPANAHFTHLEDVEFTYRKITWTHEVSGTSGSDDWRSPVAG</sequence>
<dbReference type="AlphaFoldDB" id="A0A0N8SL82"/>
<dbReference type="EMBL" id="LJRC01000119">
    <property type="protein sequence ID" value="KPY37264.1"/>
    <property type="molecule type" value="Genomic_DNA"/>
</dbReference>
<dbReference type="SUPFAM" id="SSF141452">
    <property type="entry name" value="Hcp1-like"/>
    <property type="match status" value="1"/>
</dbReference>
<gene>
    <name evidence="1" type="ORF">ALO52_03289</name>
</gene>
<dbReference type="Gene3D" id="2.30.110.20">
    <property type="entry name" value="Hcp1-like"/>
    <property type="match status" value="1"/>
</dbReference>
<organism evidence="1 2">
    <name type="scientific">Pseudomonas syringae pv. primulae</name>
    <dbReference type="NCBI Taxonomy" id="251707"/>
    <lineage>
        <taxon>Bacteria</taxon>
        <taxon>Pseudomonadati</taxon>
        <taxon>Pseudomonadota</taxon>
        <taxon>Gammaproteobacteria</taxon>
        <taxon>Pseudomonadales</taxon>
        <taxon>Pseudomonadaceae</taxon>
        <taxon>Pseudomonas</taxon>
    </lineage>
</organism>
<dbReference type="PANTHER" id="PTHR34319">
    <property type="entry name" value="MAJOR EXPORTED PROTEIN"/>
    <property type="match status" value="1"/>
</dbReference>
<name>A0A0N8SL82_9PSED</name>
<dbReference type="RefSeq" id="WP_004882969.1">
    <property type="nucleotide sequence ID" value="NZ_LJRC01000119.1"/>
</dbReference>
<dbReference type="NCBIfam" id="TIGR03344">
    <property type="entry name" value="VI_effect_Hcp1"/>
    <property type="match status" value="1"/>
</dbReference>
<dbReference type="InterPro" id="IPR008514">
    <property type="entry name" value="T6SS_Hcp"/>
</dbReference>